<dbReference type="EMBL" id="JAOCFT010000001">
    <property type="protein sequence ID" value="MDH1898679.1"/>
    <property type="molecule type" value="Genomic_DNA"/>
</dbReference>
<accession>A0AA42VD14</accession>
<organism evidence="2 3">
    <name type="scientific">Aeromonas caviae</name>
    <name type="common">Aeromonas punctata</name>
    <dbReference type="NCBI Taxonomy" id="648"/>
    <lineage>
        <taxon>Bacteria</taxon>
        <taxon>Pseudomonadati</taxon>
        <taxon>Pseudomonadota</taxon>
        <taxon>Gammaproteobacteria</taxon>
        <taxon>Aeromonadales</taxon>
        <taxon>Aeromonadaceae</taxon>
        <taxon>Aeromonas</taxon>
    </lineage>
</organism>
<proteinExistence type="predicted"/>
<keyword evidence="1" id="KW-1133">Transmembrane helix</keyword>
<sequence>MDASILLNLDVFTLMLMALGGYSLGFITLSIIWWTHREIPGLGLWWWSSLCALAA</sequence>
<keyword evidence="1" id="KW-0812">Transmembrane</keyword>
<protein>
    <submittedName>
        <fullName evidence="2">Uncharacterized protein</fullName>
    </submittedName>
</protein>
<evidence type="ECO:0000256" key="1">
    <source>
        <dbReference type="SAM" id="Phobius"/>
    </source>
</evidence>
<reference evidence="2" key="1">
    <citation type="submission" date="2022-09" db="EMBL/GenBank/DDBJ databases">
        <title>Intensive care unit water sources are persistently colonized with multi-drug resistant bacteria and are the site of extensive horizontal gene transfer of antibiotic resistance genes.</title>
        <authorList>
            <person name="Diorio-Toth L."/>
        </authorList>
    </citation>
    <scope>NUCLEOTIDE SEQUENCE</scope>
    <source>
        <strain evidence="2">GD03796</strain>
    </source>
</reference>
<feature type="transmembrane region" description="Helical" evidence="1">
    <location>
        <begin position="12"/>
        <end position="34"/>
    </location>
</feature>
<evidence type="ECO:0000313" key="2">
    <source>
        <dbReference type="EMBL" id="MDH1898679.1"/>
    </source>
</evidence>
<dbReference type="Proteomes" id="UP001160758">
    <property type="component" value="Unassembled WGS sequence"/>
</dbReference>
<name>A0AA42VD14_AERCA</name>
<gene>
    <name evidence="2" type="ORF">N5I07_14155</name>
</gene>
<dbReference type="AlphaFoldDB" id="A0AA42VD14"/>
<comment type="caution">
    <text evidence="2">The sequence shown here is derived from an EMBL/GenBank/DDBJ whole genome shotgun (WGS) entry which is preliminary data.</text>
</comment>
<evidence type="ECO:0000313" key="3">
    <source>
        <dbReference type="Proteomes" id="UP001160758"/>
    </source>
</evidence>
<keyword evidence="1" id="KW-0472">Membrane</keyword>